<evidence type="ECO:0000256" key="4">
    <source>
        <dbReference type="ARBA" id="ARBA00023121"/>
    </source>
</evidence>
<comment type="function">
    <text evidence="1 6">Plant non-specific lipid-transfer proteins transfer phospholipids as well as galactolipids across membranes. May play a role in wax or cutin deposition in the cell walls of expanding epidermal cells and certain secretory tissues.</text>
</comment>
<reference evidence="10" key="1">
    <citation type="journal article" date="2019" name="Science">
        <title>Mutation of a bHLH transcription factor allowed almond domestication.</title>
        <authorList>
            <person name="Sanchez-Perez R."/>
            <person name="Pavan S."/>
            <person name="Mazzeo R."/>
            <person name="Moldovan C."/>
            <person name="Aiese Cigliano R."/>
            <person name="Del Cueto J."/>
            <person name="Ricciardi F."/>
            <person name="Lotti C."/>
            <person name="Ricciardi L."/>
            <person name="Dicenta F."/>
            <person name="Lopez-Marques R.L."/>
            <person name="Lindberg Moller B."/>
        </authorList>
    </citation>
    <scope>NUCLEOTIDE SEQUENCE</scope>
</reference>
<keyword evidence="7" id="KW-0812">Transmembrane</keyword>
<evidence type="ECO:0000313" key="10">
    <source>
        <dbReference type="EMBL" id="BBH06363.1"/>
    </source>
</evidence>
<keyword evidence="5" id="KW-1015">Disulfide bond</keyword>
<feature type="domain" description="Bifunctional inhibitor/plant lipid transfer protein/seed storage helical" evidence="9">
    <location>
        <begin position="432"/>
        <end position="516"/>
    </location>
</feature>
<evidence type="ECO:0000259" key="9">
    <source>
        <dbReference type="SMART" id="SM00499"/>
    </source>
</evidence>
<dbReference type="SMART" id="SM00499">
    <property type="entry name" value="AAI"/>
    <property type="match status" value="4"/>
</dbReference>
<evidence type="ECO:0000256" key="2">
    <source>
        <dbReference type="ARBA" id="ARBA00009748"/>
    </source>
</evidence>
<dbReference type="GO" id="GO:0006869">
    <property type="term" value="P:lipid transport"/>
    <property type="evidence" value="ECO:0007669"/>
    <property type="project" value="InterPro"/>
</dbReference>
<keyword evidence="4 6" id="KW-0446">Lipid-binding</keyword>
<gene>
    <name evidence="10" type="ORF">Prudu_018001</name>
</gene>
<feature type="transmembrane region" description="Helical" evidence="7">
    <location>
        <begin position="121"/>
        <end position="141"/>
    </location>
</feature>
<dbReference type="AlphaFoldDB" id="A0A4Y1RRI6"/>
<dbReference type="FunFam" id="1.10.110.10:FF:000002">
    <property type="entry name" value="Non-specific lipid-transfer protein"/>
    <property type="match status" value="2"/>
</dbReference>
<dbReference type="PANTHER" id="PTHR33076">
    <property type="entry name" value="NON-SPECIFIC LIPID-TRANSFER PROTEIN 2-RELATED"/>
    <property type="match status" value="1"/>
</dbReference>
<keyword evidence="3 6" id="KW-0813">Transport</keyword>
<protein>
    <recommendedName>
        <fullName evidence="6">Non-specific lipid-transfer protein</fullName>
    </recommendedName>
</protein>
<name>A0A4Y1RRI6_PRUDU</name>
<dbReference type="InterPro" id="IPR016140">
    <property type="entry name" value="Bifunc_inhib/LTP/seed_store"/>
</dbReference>
<dbReference type="SUPFAM" id="SSF47699">
    <property type="entry name" value="Bifunctional inhibitor/lipid-transfer protein/seed storage 2S albumin"/>
    <property type="match status" value="4"/>
</dbReference>
<keyword evidence="8" id="KW-0732">Signal</keyword>
<feature type="chain" id="PRO_5021238472" description="Non-specific lipid-transfer protein" evidence="8">
    <location>
        <begin position="32"/>
        <end position="520"/>
    </location>
</feature>
<feature type="domain" description="Bifunctional inhibitor/plant lipid transfer protein/seed storage helical" evidence="9">
    <location>
        <begin position="34"/>
        <end position="118"/>
    </location>
</feature>
<evidence type="ECO:0000256" key="7">
    <source>
        <dbReference type="SAM" id="Phobius"/>
    </source>
</evidence>
<organism evidence="10">
    <name type="scientific">Prunus dulcis</name>
    <name type="common">Almond</name>
    <name type="synonym">Amygdalus dulcis</name>
    <dbReference type="NCBI Taxonomy" id="3755"/>
    <lineage>
        <taxon>Eukaryota</taxon>
        <taxon>Viridiplantae</taxon>
        <taxon>Streptophyta</taxon>
        <taxon>Embryophyta</taxon>
        <taxon>Tracheophyta</taxon>
        <taxon>Spermatophyta</taxon>
        <taxon>Magnoliopsida</taxon>
        <taxon>eudicotyledons</taxon>
        <taxon>Gunneridae</taxon>
        <taxon>Pentapetalae</taxon>
        <taxon>rosids</taxon>
        <taxon>fabids</taxon>
        <taxon>Rosales</taxon>
        <taxon>Rosaceae</taxon>
        <taxon>Amygdaloideae</taxon>
        <taxon>Amygdaleae</taxon>
        <taxon>Prunus</taxon>
    </lineage>
</organism>
<dbReference type="CDD" id="cd01960">
    <property type="entry name" value="nsLTP1"/>
    <property type="match status" value="4"/>
</dbReference>
<evidence type="ECO:0000256" key="6">
    <source>
        <dbReference type="RuleBase" id="RU000628"/>
    </source>
</evidence>
<keyword evidence="7" id="KW-1133">Transmembrane helix</keyword>
<proteinExistence type="inferred from homology"/>
<dbReference type="EMBL" id="AP019302">
    <property type="protein sequence ID" value="BBH06363.1"/>
    <property type="molecule type" value="Genomic_DNA"/>
</dbReference>
<feature type="domain" description="Bifunctional inhibitor/plant lipid transfer protein/seed storage helical" evidence="9">
    <location>
        <begin position="282"/>
        <end position="366"/>
    </location>
</feature>
<dbReference type="InterPro" id="IPR036312">
    <property type="entry name" value="Bifun_inhib/LTP/seed_sf"/>
</dbReference>
<comment type="similarity">
    <text evidence="2 6">Belongs to the plant LTP family.</text>
</comment>
<dbReference type="Gene3D" id="1.10.110.10">
    <property type="entry name" value="Plant lipid-transfer and hydrophobic proteins"/>
    <property type="match status" value="4"/>
</dbReference>
<sequence>MSSREMAYSAMTKLALVVALCMVVSVPIAQAITCGQVSSNLAPCIPYVRGGGAVPPACCNGIRNVNNLARTTPDRQAACNCLKQLSASVPGVNPNNAAALPGKCGVNIPYQISPSTNCANYALIKLAVFVALCMVVSVPIANAITCDQVSHNLVPCLDYLRNCGAVPEPCCRGISNLNDLGRTTAERRTICNCLKENAPSLTGVNPTLAEELPAKCGVNVPYKISPNPNCANSCVAHVHGGGCTLSQGHNSREMAYSAMTKLALVVALCMVVSVPIAQAITCGQVSSNLAPCIPYVRGGGAVPPACCNGIRNVNNLAKTTPDRQAACNCLKQLSASIPGVNPNNAAALPGKCGVSIPYKISASTNCKTYTTRPYHTVKLTNLHLQVYIFTKLLQSLNSSSQVMASSLAFKLVLVVLGCTLVGAPLAQAVIPCSRVSQYVGPCISYLKTGGAVPVPCCNGIRSLIGLAGTTPDRQGVCRCLVATAKSITGIKGELVSGLPRACNVRLPYPIGPNVDCNRIH</sequence>
<keyword evidence="7" id="KW-0472">Membrane</keyword>
<feature type="domain" description="Bifunctional inhibitor/plant lipid transfer protein/seed storage helical" evidence="9">
    <location>
        <begin position="146"/>
        <end position="230"/>
    </location>
</feature>
<evidence type="ECO:0000256" key="8">
    <source>
        <dbReference type="SAM" id="SignalP"/>
    </source>
</evidence>
<dbReference type="SMR" id="A0A4Y1RRI6"/>
<evidence type="ECO:0000256" key="1">
    <source>
        <dbReference type="ARBA" id="ARBA00003211"/>
    </source>
</evidence>
<feature type="transmembrane region" description="Helical" evidence="7">
    <location>
        <begin position="262"/>
        <end position="280"/>
    </location>
</feature>
<dbReference type="InterPro" id="IPR000528">
    <property type="entry name" value="Plant_nsLTP"/>
</dbReference>
<accession>A0A4Y1RRI6</accession>
<evidence type="ECO:0000256" key="5">
    <source>
        <dbReference type="ARBA" id="ARBA00023157"/>
    </source>
</evidence>
<dbReference type="GO" id="GO:0008289">
    <property type="term" value="F:lipid binding"/>
    <property type="evidence" value="ECO:0007669"/>
    <property type="project" value="UniProtKB-KW"/>
</dbReference>
<feature type="signal peptide" evidence="8">
    <location>
        <begin position="1"/>
        <end position="31"/>
    </location>
</feature>
<dbReference type="Pfam" id="PF00234">
    <property type="entry name" value="Tryp_alpha_amyl"/>
    <property type="match status" value="4"/>
</dbReference>
<dbReference type="PRINTS" id="PR00382">
    <property type="entry name" value="LIPIDTRNSFER"/>
</dbReference>
<evidence type="ECO:0000256" key="3">
    <source>
        <dbReference type="ARBA" id="ARBA00022448"/>
    </source>
</evidence>